<dbReference type="Proteomes" id="UP000520291">
    <property type="component" value="Unassembled WGS sequence"/>
</dbReference>
<evidence type="ECO:0000313" key="4">
    <source>
        <dbReference type="EMBL" id="RHF08706.1"/>
    </source>
</evidence>
<evidence type="ECO:0008006" key="10">
    <source>
        <dbReference type="Google" id="ProtNLM"/>
    </source>
</evidence>
<sequence length="130" mass="14890">MMKYSRVLLLCILVLGLSSCETDDTEYWLSGTWAGQVGARDASFIFNENRTGSYRIEGGDSGTFDWYFEDEQYWDAPSGTIILDFGHNDRACIAGSWADRVSLSGWYYDYYEDYLEGYDGISLVLRRVGY</sequence>
<dbReference type="GeneID" id="93071246"/>
<dbReference type="Proteomes" id="UP000291917">
    <property type="component" value="Unassembled WGS sequence"/>
</dbReference>
<evidence type="ECO:0000313" key="9">
    <source>
        <dbReference type="Proteomes" id="UP000520291"/>
    </source>
</evidence>
<evidence type="ECO:0000256" key="1">
    <source>
        <dbReference type="SAM" id="SignalP"/>
    </source>
</evidence>
<proteinExistence type="predicted"/>
<feature type="chain" id="PRO_5044602551" description="Lipoprotein" evidence="1">
    <location>
        <begin position="24"/>
        <end position="130"/>
    </location>
</feature>
<feature type="signal peptide" evidence="1">
    <location>
        <begin position="1"/>
        <end position="23"/>
    </location>
</feature>
<dbReference type="EMBL" id="JABAGL010000011">
    <property type="protein sequence ID" value="NME86305.1"/>
    <property type="molecule type" value="Genomic_DNA"/>
</dbReference>
<dbReference type="EMBL" id="VVZX01000016">
    <property type="protein sequence ID" value="KAA5273112.1"/>
    <property type="molecule type" value="Genomic_DNA"/>
</dbReference>
<keyword evidence="1" id="KW-0732">Signal</keyword>
<dbReference type="EMBL" id="QSLA01000010">
    <property type="protein sequence ID" value="RHF08706.1"/>
    <property type="molecule type" value="Genomic_DNA"/>
</dbReference>
<comment type="caution">
    <text evidence="4">The sequence shown here is derived from an EMBL/GenBank/DDBJ whole genome shotgun (WGS) entry which is preliminary data.</text>
</comment>
<name>A0A414MCG4_9BACE</name>
<reference evidence="5 7" key="3">
    <citation type="journal article" date="2019" name="Science, e1252229">
        <title>Invertible promoters mediate bacterial phase variation, antibiotic resistance, and host adaptation in the gut.</title>
        <authorList>
            <person name="Jiang X."/>
            <person name="Hall A.B."/>
            <person name="Arthur T.D."/>
            <person name="Plichta D.R."/>
            <person name="Covington C.T."/>
            <person name="Poyet M."/>
            <person name="Crothers J."/>
            <person name="Moses P.L."/>
            <person name="Tolonen A.C."/>
            <person name="Vlamakis H."/>
            <person name="Alm E.J."/>
            <person name="Xavier R.J."/>
        </authorList>
    </citation>
    <scope>NUCLEOTIDE SEQUENCE [LARGE SCALE GENOMIC DNA]</scope>
    <source>
        <strain evidence="5">Bj_0095</strain>
        <strain evidence="7">bj_0095</strain>
    </source>
</reference>
<gene>
    <name evidence="4" type="ORF">DW701_10155</name>
    <name evidence="5" type="ORF">EAJ03_11345</name>
    <name evidence="2" type="ORF">F2Z23_11945</name>
    <name evidence="3" type="ORF">HF841_09760</name>
</gene>
<evidence type="ECO:0000313" key="8">
    <source>
        <dbReference type="Proteomes" id="UP000335496"/>
    </source>
</evidence>
<evidence type="ECO:0000313" key="7">
    <source>
        <dbReference type="Proteomes" id="UP000291917"/>
    </source>
</evidence>
<dbReference type="Proteomes" id="UP000283538">
    <property type="component" value="Unassembled WGS sequence"/>
</dbReference>
<reference evidence="2 8" key="2">
    <citation type="journal article" date="2019" name="Nat. Med.">
        <title>A library of human gut bacterial isolates paired with longitudinal multiomics data enables mechanistic microbiome research.</title>
        <authorList>
            <person name="Poyet M."/>
            <person name="Groussin M."/>
            <person name="Gibbons S.M."/>
            <person name="Avila-Pacheco J."/>
            <person name="Jiang X."/>
            <person name="Kearney S.M."/>
            <person name="Perrotta A.R."/>
            <person name="Berdy B."/>
            <person name="Zhao S."/>
            <person name="Lieberman T.D."/>
            <person name="Swanson P.K."/>
            <person name="Smith M."/>
            <person name="Roesemann S."/>
            <person name="Alexander J.E."/>
            <person name="Rich S.A."/>
            <person name="Livny J."/>
            <person name="Vlamakis H."/>
            <person name="Clish C."/>
            <person name="Bullock K."/>
            <person name="Deik A."/>
            <person name="Scott J."/>
            <person name="Pierce K.A."/>
            <person name="Xavier R.J."/>
            <person name="Alm E.J."/>
        </authorList>
    </citation>
    <scope>NUCLEOTIDE SEQUENCE [LARGE SCALE GENOMIC DNA]</scope>
    <source>
        <strain evidence="2 8">BIOML-A1</strain>
    </source>
</reference>
<organism evidence="4 6">
    <name type="scientific">Bacteroides eggerthii</name>
    <dbReference type="NCBI Taxonomy" id="28111"/>
    <lineage>
        <taxon>Bacteria</taxon>
        <taxon>Pseudomonadati</taxon>
        <taxon>Bacteroidota</taxon>
        <taxon>Bacteroidia</taxon>
        <taxon>Bacteroidales</taxon>
        <taxon>Bacteroidaceae</taxon>
        <taxon>Bacteroides</taxon>
    </lineage>
</organism>
<reference evidence="4 6" key="1">
    <citation type="submission" date="2018-08" db="EMBL/GenBank/DDBJ databases">
        <title>A genome reference for cultivated species of the human gut microbiota.</title>
        <authorList>
            <person name="Zou Y."/>
            <person name="Xue W."/>
            <person name="Luo G."/>
        </authorList>
    </citation>
    <scope>NUCLEOTIDE SEQUENCE [LARGE SCALE GENOMIC DNA]</scope>
    <source>
        <strain evidence="4 6">AM26-26AC</strain>
    </source>
</reference>
<evidence type="ECO:0000313" key="2">
    <source>
        <dbReference type="EMBL" id="KAA5273112.1"/>
    </source>
</evidence>
<protein>
    <recommendedName>
        <fullName evidence="10">Lipoprotein</fullName>
    </recommendedName>
</protein>
<evidence type="ECO:0000313" key="6">
    <source>
        <dbReference type="Proteomes" id="UP000283538"/>
    </source>
</evidence>
<keyword evidence="8" id="KW-1185">Reference proteome</keyword>
<accession>A0A414MCG4</accession>
<evidence type="ECO:0000313" key="3">
    <source>
        <dbReference type="EMBL" id="NME86305.1"/>
    </source>
</evidence>
<dbReference type="PROSITE" id="PS51257">
    <property type="entry name" value="PROKAR_LIPOPROTEIN"/>
    <property type="match status" value="1"/>
</dbReference>
<dbReference type="OrthoDB" id="1029418at2"/>
<dbReference type="RefSeq" id="WP_004290824.1">
    <property type="nucleotide sequence ID" value="NZ_CABKNQ010000018.1"/>
</dbReference>
<dbReference type="EMBL" id="RCXL01000017">
    <property type="protein sequence ID" value="RYT72478.1"/>
    <property type="molecule type" value="Genomic_DNA"/>
</dbReference>
<reference evidence="3 9" key="4">
    <citation type="submission" date="2020-04" db="EMBL/GenBank/DDBJ databases">
        <authorList>
            <person name="Hitch T.C.A."/>
            <person name="Wylensek D."/>
            <person name="Clavel T."/>
        </authorList>
    </citation>
    <scope>NUCLEOTIDE SEQUENCE [LARGE SCALE GENOMIC DNA]</scope>
    <source>
        <strain evidence="3 9">WCA3-601-WT-5E</strain>
    </source>
</reference>
<dbReference type="AlphaFoldDB" id="A0A414MCG4"/>
<evidence type="ECO:0000313" key="5">
    <source>
        <dbReference type="EMBL" id="RYT72478.1"/>
    </source>
</evidence>
<dbReference type="Proteomes" id="UP000335496">
    <property type="component" value="Unassembled WGS sequence"/>
</dbReference>